<dbReference type="PATRIC" id="fig|512763.3.peg.4196"/>
<gene>
    <name evidence="1" type="ORF">DC20_19115</name>
</gene>
<keyword evidence="2" id="KW-1185">Reference proteome</keyword>
<dbReference type="AlphaFoldDB" id="A0A0P0CT63"/>
<name>A0A0P0CT63_9BACT</name>
<dbReference type="PROSITE" id="PS51257">
    <property type="entry name" value="PROKAR_LIPOPROTEIN"/>
    <property type="match status" value="1"/>
</dbReference>
<reference evidence="1 2" key="1">
    <citation type="submission" date="2015-08" db="EMBL/GenBank/DDBJ databases">
        <title>Complete genome sequence of Rufibacter tibetensis strain 1351t, a radiation-resistant bacterium from tibet plateau.</title>
        <authorList>
            <person name="Dai J."/>
        </authorList>
    </citation>
    <scope>NUCLEOTIDE SEQUENCE [LARGE SCALE GENOMIC DNA]</scope>
    <source>
        <strain evidence="1 2">1351</strain>
    </source>
</reference>
<dbReference type="KEGG" id="rti:DC20_19115"/>
<accession>A0A0P0CT63</accession>
<organism evidence="1 2">
    <name type="scientific">Rufibacter tibetensis</name>
    <dbReference type="NCBI Taxonomy" id="512763"/>
    <lineage>
        <taxon>Bacteria</taxon>
        <taxon>Pseudomonadati</taxon>
        <taxon>Bacteroidota</taxon>
        <taxon>Cytophagia</taxon>
        <taxon>Cytophagales</taxon>
        <taxon>Hymenobacteraceae</taxon>
        <taxon>Rufibacter</taxon>
    </lineage>
</organism>
<dbReference type="EMBL" id="CP012643">
    <property type="protein sequence ID" value="ALJ00702.1"/>
    <property type="molecule type" value="Genomic_DNA"/>
</dbReference>
<evidence type="ECO:0000313" key="1">
    <source>
        <dbReference type="EMBL" id="ALJ00702.1"/>
    </source>
</evidence>
<dbReference type="STRING" id="512763.DC20_19115"/>
<evidence type="ECO:0000313" key="2">
    <source>
        <dbReference type="Proteomes" id="UP000061382"/>
    </source>
</evidence>
<dbReference type="RefSeq" id="WP_062545302.1">
    <property type="nucleotide sequence ID" value="NZ_CP012643.1"/>
</dbReference>
<dbReference type="Proteomes" id="UP000061382">
    <property type="component" value="Chromosome"/>
</dbReference>
<protein>
    <submittedName>
        <fullName evidence="1">Uncharacterized protein</fullName>
    </submittedName>
</protein>
<proteinExistence type="predicted"/>
<sequence length="191" mass="21457">MKNFIILLTFLIGSCSTTISEEYHKSELEKIENTVKSDNPMDVAEVGLDSCLVTSLELDTTTELQNQLYETEKLLPGYQMQTVHVLSGEGSLGYLILSKGEQFMLCLVDGTEGYRIIGATPIPSLKKDEYFVDLCESSCKGDFLTFGVAKEKSDNAVRTLRAWRVNYEKRVIEQINPTAVDCNSSYFTDYD</sequence>